<reference evidence="15 16" key="2">
    <citation type="submission" date="2024-05" db="EMBL/GenBank/DDBJ databases">
        <authorList>
            <person name="Chen Y."/>
            <person name="Shah S."/>
            <person name="Dougan E. K."/>
            <person name="Thang M."/>
            <person name="Chan C."/>
        </authorList>
    </citation>
    <scope>NUCLEOTIDE SEQUENCE [LARGE SCALE GENOMIC DNA]</scope>
</reference>
<keyword evidence="6" id="KW-0067">ATP-binding</keyword>
<dbReference type="SUPFAM" id="SSF46689">
    <property type="entry name" value="Homeodomain-like"/>
    <property type="match status" value="1"/>
</dbReference>
<dbReference type="GO" id="GO:0005524">
    <property type="term" value="F:ATP binding"/>
    <property type="evidence" value="ECO:0007669"/>
    <property type="project" value="UniProtKB-KW"/>
</dbReference>
<keyword evidence="2" id="KW-0963">Cytoplasm</keyword>
<evidence type="ECO:0000313" key="15">
    <source>
        <dbReference type="EMBL" id="CAL4758950.1"/>
    </source>
</evidence>
<evidence type="ECO:0000259" key="13">
    <source>
        <dbReference type="PROSITE" id="PS50045"/>
    </source>
</evidence>
<dbReference type="PANTHER" id="PTHR32071">
    <property type="entry name" value="TRANSCRIPTIONAL REGULATORY PROTEIN"/>
    <property type="match status" value="1"/>
</dbReference>
<dbReference type="Gene3D" id="1.10.8.60">
    <property type="match status" value="1"/>
</dbReference>
<keyword evidence="16" id="KW-1185">Reference proteome</keyword>
<dbReference type="Proteomes" id="UP001152797">
    <property type="component" value="Unassembled WGS sequence"/>
</dbReference>
<dbReference type="InterPro" id="IPR002197">
    <property type="entry name" value="HTH_Fis"/>
</dbReference>
<gene>
    <name evidence="14" type="ORF">C1SCF055_LOCUS228</name>
</gene>
<dbReference type="SUPFAM" id="SSF52540">
    <property type="entry name" value="P-loop containing nucleoside triphosphate hydrolases"/>
    <property type="match status" value="1"/>
</dbReference>
<evidence type="ECO:0000313" key="14">
    <source>
        <dbReference type="EMBL" id="CAI3971638.1"/>
    </source>
</evidence>
<keyword evidence="3" id="KW-0678">Repressor</keyword>
<evidence type="ECO:0000256" key="12">
    <source>
        <dbReference type="SAM" id="MobiDB-lite"/>
    </source>
</evidence>
<evidence type="ECO:0000256" key="4">
    <source>
        <dbReference type="ARBA" id="ARBA00022553"/>
    </source>
</evidence>
<accession>A0A9P1BDW4</accession>
<dbReference type="Gene3D" id="3.40.50.300">
    <property type="entry name" value="P-loop containing nucleotide triphosphate hydrolases"/>
    <property type="match status" value="1"/>
</dbReference>
<dbReference type="InterPro" id="IPR002078">
    <property type="entry name" value="Sigma_54_int"/>
</dbReference>
<keyword evidence="7" id="KW-0902">Two-component regulatory system</keyword>
<reference evidence="14" key="1">
    <citation type="submission" date="2022-10" db="EMBL/GenBank/DDBJ databases">
        <authorList>
            <person name="Chen Y."/>
            <person name="Dougan E. K."/>
            <person name="Chan C."/>
            <person name="Rhodes N."/>
            <person name="Thang M."/>
        </authorList>
    </citation>
    <scope>NUCLEOTIDE SEQUENCE</scope>
</reference>
<feature type="domain" description="Sigma-54 factor interaction" evidence="13">
    <location>
        <begin position="180"/>
        <end position="390"/>
    </location>
</feature>
<name>A0A9P1BDW4_9DINO</name>
<dbReference type="Pfam" id="PF25601">
    <property type="entry name" value="AAA_lid_14"/>
    <property type="match status" value="1"/>
</dbReference>
<evidence type="ECO:0000256" key="3">
    <source>
        <dbReference type="ARBA" id="ARBA00022491"/>
    </source>
</evidence>
<dbReference type="GO" id="GO:0006355">
    <property type="term" value="P:regulation of DNA-templated transcription"/>
    <property type="evidence" value="ECO:0007669"/>
    <property type="project" value="InterPro"/>
</dbReference>
<evidence type="ECO:0000256" key="9">
    <source>
        <dbReference type="ARBA" id="ARBA00023125"/>
    </source>
</evidence>
<keyword evidence="5" id="KW-0547">Nucleotide-binding</keyword>
<keyword evidence="4" id="KW-0597">Phosphoprotein</keyword>
<dbReference type="PROSITE" id="PS50045">
    <property type="entry name" value="SIGMA54_INTERACT_4"/>
    <property type="match status" value="1"/>
</dbReference>
<dbReference type="PANTHER" id="PTHR32071:SF95">
    <property type="entry name" value="DNA-BINDING TRANSCRIPTIONAL REGULATOR NTRC"/>
    <property type="match status" value="1"/>
</dbReference>
<evidence type="ECO:0000256" key="6">
    <source>
        <dbReference type="ARBA" id="ARBA00022840"/>
    </source>
</evidence>
<dbReference type="AlphaFoldDB" id="A0A9P1BDW4"/>
<proteinExistence type="predicted"/>
<comment type="caution">
    <text evidence="14">The sequence shown here is derived from an EMBL/GenBank/DDBJ whole genome shotgun (WGS) entry which is preliminary data.</text>
</comment>
<evidence type="ECO:0000256" key="10">
    <source>
        <dbReference type="ARBA" id="ARBA00023159"/>
    </source>
</evidence>
<evidence type="ECO:0000313" key="16">
    <source>
        <dbReference type="Proteomes" id="UP001152797"/>
    </source>
</evidence>
<dbReference type="SUPFAM" id="SSF55785">
    <property type="entry name" value="PYP-like sensor domain (PAS domain)"/>
    <property type="match status" value="1"/>
</dbReference>
<dbReference type="InterPro" id="IPR027417">
    <property type="entry name" value="P-loop_NTPase"/>
</dbReference>
<keyword evidence="10" id="KW-0010">Activator</keyword>
<dbReference type="GO" id="GO:0043565">
    <property type="term" value="F:sequence-specific DNA binding"/>
    <property type="evidence" value="ECO:0007669"/>
    <property type="project" value="InterPro"/>
</dbReference>
<dbReference type="EMBL" id="CAMXCT030000001">
    <property type="protein sequence ID" value="CAL4758950.1"/>
    <property type="molecule type" value="Genomic_DNA"/>
</dbReference>
<dbReference type="Pfam" id="PF02954">
    <property type="entry name" value="HTH_8"/>
    <property type="match status" value="1"/>
</dbReference>
<dbReference type="InterPro" id="IPR009057">
    <property type="entry name" value="Homeodomain-like_sf"/>
</dbReference>
<dbReference type="EMBL" id="CAMXCT020000001">
    <property type="protein sequence ID" value="CAL1125013.1"/>
    <property type="molecule type" value="Genomic_DNA"/>
</dbReference>
<protein>
    <submittedName>
        <fullName evidence="15">Transcriptional regulatory protein ZraR</fullName>
    </submittedName>
</protein>
<feature type="compositionally biased region" description="Basic and acidic residues" evidence="12">
    <location>
        <begin position="618"/>
        <end position="628"/>
    </location>
</feature>
<dbReference type="Gene3D" id="3.30.450.20">
    <property type="entry name" value="PAS domain"/>
    <property type="match status" value="1"/>
</dbReference>
<feature type="compositionally biased region" description="Acidic residues" evidence="12">
    <location>
        <begin position="658"/>
        <end position="670"/>
    </location>
</feature>
<keyword evidence="8" id="KW-0805">Transcription regulation</keyword>
<dbReference type="Gene3D" id="1.10.10.60">
    <property type="entry name" value="Homeodomain-like"/>
    <property type="match status" value="1"/>
</dbReference>
<evidence type="ECO:0000256" key="8">
    <source>
        <dbReference type="ARBA" id="ARBA00023015"/>
    </source>
</evidence>
<evidence type="ECO:0000256" key="1">
    <source>
        <dbReference type="ARBA" id="ARBA00004496"/>
    </source>
</evidence>
<dbReference type="Pfam" id="PF14532">
    <property type="entry name" value="Sigma54_activ_2"/>
    <property type="match status" value="1"/>
</dbReference>
<dbReference type="InterPro" id="IPR035965">
    <property type="entry name" value="PAS-like_dom_sf"/>
</dbReference>
<keyword evidence="9" id="KW-0238">DNA-binding</keyword>
<dbReference type="EMBL" id="CAMXCT010000001">
    <property type="protein sequence ID" value="CAI3971638.1"/>
    <property type="molecule type" value="Genomic_DNA"/>
</dbReference>
<dbReference type="InterPro" id="IPR058031">
    <property type="entry name" value="AAA_lid_NorR"/>
</dbReference>
<keyword evidence="11" id="KW-0804">Transcription</keyword>
<evidence type="ECO:0000256" key="2">
    <source>
        <dbReference type="ARBA" id="ARBA00022490"/>
    </source>
</evidence>
<evidence type="ECO:0000256" key="5">
    <source>
        <dbReference type="ARBA" id="ARBA00022741"/>
    </source>
</evidence>
<evidence type="ECO:0000256" key="7">
    <source>
        <dbReference type="ARBA" id="ARBA00023012"/>
    </source>
</evidence>
<sequence length="670" mass="73397">MATRRSGWNELRRLFDSVATPWFVVGADRRIVWCNQALAAAVELDADELVHRTCRYHTPETNDRPDAIAAALCPPPELNGQQSTVAIVAWRNTAGEEVRYQATFNSLVAGLDELPNSGKEVQAEVPPVLVCLQGPLQHSTGIAKTPEAILLAEDPSAAELHEQVRHFRLTWSRRYHVDRLVGASPQSQRIRQQVEMAAASKASVLIVGPEGSGRLHIARSIHYSQGESRAGRLIHLSATALAPEALPAAVESLGSRGPSDSSPSLATLLLTDVDQLPEHVQLQFDTLLGVPHPGMRLITTATHPLETPDGKGAFRHTLAVRLAALTIELPPLRERAEDIPPMAQLFVEEFNEQESKQLSGFEPGALDELVAYPWPGDVEELRSVVLEAADNCSGALITTNDLPQKIAHGRSAAERPAESEETIQLDEFLAEIEAEIVRRALHQAKGNKSKAAALLGLTRPRLYRRLVQRLAVGGPALMMRSDVAMEAPGLTLPDRPTCIVLERHGTWAAALRRVEGSPSYELRETRGFAEVHEALSPNSQGLVAIELRLESFQQTIEGIDRLLRIFPRTSCVVLGNRVPSTIALLAWEAGAIAVINSPRQAERVAKIVQQWAATVRAHPEQHREDEGIVKSVSSRLPFRAVDPTRPIPKSSRSKPPIDEDDEPIEFEPLP</sequence>
<feature type="region of interest" description="Disordered" evidence="12">
    <location>
        <begin position="618"/>
        <end position="670"/>
    </location>
</feature>
<comment type="subcellular location">
    <subcellularLocation>
        <location evidence="1">Cytoplasm</location>
    </subcellularLocation>
</comment>
<evidence type="ECO:0000256" key="11">
    <source>
        <dbReference type="ARBA" id="ARBA00023163"/>
    </source>
</evidence>
<dbReference type="PRINTS" id="PR01590">
    <property type="entry name" value="HTHFIS"/>
</dbReference>
<organism evidence="14">
    <name type="scientific">Cladocopium goreaui</name>
    <dbReference type="NCBI Taxonomy" id="2562237"/>
    <lineage>
        <taxon>Eukaryota</taxon>
        <taxon>Sar</taxon>
        <taxon>Alveolata</taxon>
        <taxon>Dinophyceae</taxon>
        <taxon>Suessiales</taxon>
        <taxon>Symbiodiniaceae</taxon>
        <taxon>Cladocopium</taxon>
    </lineage>
</organism>